<dbReference type="Gene3D" id="1.20.5.1930">
    <property type="match status" value="1"/>
</dbReference>
<evidence type="ECO:0000256" key="9">
    <source>
        <dbReference type="ARBA" id="ARBA00023004"/>
    </source>
</evidence>
<evidence type="ECO:0000313" key="13">
    <source>
        <dbReference type="EMBL" id="NKY30045.1"/>
    </source>
</evidence>
<evidence type="ECO:0000313" key="14">
    <source>
        <dbReference type="Proteomes" id="UP000540698"/>
    </source>
</evidence>
<keyword evidence="14" id="KW-1185">Reference proteome</keyword>
<dbReference type="GO" id="GO:0070025">
    <property type="term" value="F:carbon monoxide binding"/>
    <property type="evidence" value="ECO:0007669"/>
    <property type="project" value="UniProtKB-ARBA"/>
</dbReference>
<keyword evidence="8" id="KW-0460">Magnesium</keyword>
<dbReference type="AlphaFoldDB" id="A0A7X6L927"/>
<dbReference type="GO" id="GO:0016020">
    <property type="term" value="C:membrane"/>
    <property type="evidence" value="ECO:0007669"/>
    <property type="project" value="InterPro"/>
</dbReference>
<dbReference type="Gene3D" id="3.30.565.10">
    <property type="entry name" value="Histidine kinase-like ATPase, C-terminal domain"/>
    <property type="match status" value="1"/>
</dbReference>
<dbReference type="SMART" id="SM00387">
    <property type="entry name" value="HATPase_c"/>
    <property type="match status" value="1"/>
</dbReference>
<keyword evidence="5" id="KW-0808">Transferase</keyword>
<dbReference type="GO" id="GO:0046983">
    <property type="term" value="F:protein dimerization activity"/>
    <property type="evidence" value="ECO:0007669"/>
    <property type="project" value="InterPro"/>
</dbReference>
<dbReference type="InterPro" id="IPR050482">
    <property type="entry name" value="Sensor_HK_TwoCompSys"/>
</dbReference>
<proteinExistence type="predicted"/>
<evidence type="ECO:0000256" key="1">
    <source>
        <dbReference type="ARBA" id="ARBA00001946"/>
    </source>
</evidence>
<reference evidence="13 14" key="1">
    <citation type="submission" date="2020-04" db="EMBL/GenBank/DDBJ databases">
        <title>MicrobeNet Type strains.</title>
        <authorList>
            <person name="Nicholson A.C."/>
        </authorList>
    </citation>
    <scope>NUCLEOTIDE SEQUENCE [LARGE SCALE GENOMIC DNA]</scope>
    <source>
        <strain evidence="13 14">DSM 44956</strain>
    </source>
</reference>
<protein>
    <submittedName>
        <fullName evidence="13">GAF domain-containing protein</fullName>
    </submittedName>
</protein>
<dbReference type="SUPFAM" id="SSF55781">
    <property type="entry name" value="GAF domain-like"/>
    <property type="match status" value="2"/>
</dbReference>
<dbReference type="Pfam" id="PF13185">
    <property type="entry name" value="GAF_2"/>
    <property type="match status" value="1"/>
</dbReference>
<organism evidence="13 14">
    <name type="scientific">Nocardia gamkensis</name>
    <dbReference type="NCBI Taxonomy" id="352869"/>
    <lineage>
        <taxon>Bacteria</taxon>
        <taxon>Bacillati</taxon>
        <taxon>Actinomycetota</taxon>
        <taxon>Actinomycetes</taxon>
        <taxon>Mycobacteriales</taxon>
        <taxon>Nocardiaceae</taxon>
        <taxon>Nocardia</taxon>
    </lineage>
</organism>
<dbReference type="GO" id="GO:0000155">
    <property type="term" value="F:phosphorelay sensor kinase activity"/>
    <property type="evidence" value="ECO:0007669"/>
    <property type="project" value="InterPro"/>
</dbReference>
<dbReference type="GO" id="GO:0019825">
    <property type="term" value="F:oxygen binding"/>
    <property type="evidence" value="ECO:0007669"/>
    <property type="project" value="UniProtKB-ARBA"/>
</dbReference>
<evidence type="ECO:0000259" key="11">
    <source>
        <dbReference type="SMART" id="SM00065"/>
    </source>
</evidence>
<dbReference type="EMBL" id="JAAXOS010000015">
    <property type="protein sequence ID" value="NKY30045.1"/>
    <property type="molecule type" value="Genomic_DNA"/>
</dbReference>
<dbReference type="InterPro" id="IPR003018">
    <property type="entry name" value="GAF"/>
</dbReference>
<evidence type="ECO:0000259" key="12">
    <source>
        <dbReference type="SMART" id="SM00387"/>
    </source>
</evidence>
<dbReference type="Pfam" id="PF13492">
    <property type="entry name" value="GAF_3"/>
    <property type="match status" value="1"/>
</dbReference>
<evidence type="ECO:0000256" key="6">
    <source>
        <dbReference type="ARBA" id="ARBA00022723"/>
    </source>
</evidence>
<comment type="cofactor">
    <cofactor evidence="1">
        <name>Mg(2+)</name>
        <dbReference type="ChEBI" id="CHEBI:18420"/>
    </cofactor>
</comment>
<dbReference type="PANTHER" id="PTHR24421:SF56">
    <property type="entry name" value="OXYGEN SENSOR HISTIDINE KINASE RESPONSE REGULATOR DOST"/>
    <property type="match status" value="1"/>
</dbReference>
<dbReference type="GO" id="GO:0000287">
    <property type="term" value="F:magnesium ion binding"/>
    <property type="evidence" value="ECO:0007669"/>
    <property type="project" value="UniProtKB-ARBA"/>
</dbReference>
<dbReference type="PANTHER" id="PTHR24421">
    <property type="entry name" value="NITRATE/NITRITE SENSOR PROTEIN NARX-RELATED"/>
    <property type="match status" value="1"/>
</dbReference>
<keyword evidence="7" id="KW-0418">Kinase</keyword>
<dbReference type="GO" id="GO:0019826">
    <property type="term" value="F:oxygen sensor activity"/>
    <property type="evidence" value="ECO:0007669"/>
    <property type="project" value="UniProtKB-ARBA"/>
</dbReference>
<evidence type="ECO:0000256" key="5">
    <source>
        <dbReference type="ARBA" id="ARBA00022679"/>
    </source>
</evidence>
<evidence type="ECO:0000256" key="10">
    <source>
        <dbReference type="ARBA" id="ARBA00023012"/>
    </source>
</evidence>
<dbReference type="InterPro" id="IPR029016">
    <property type="entry name" value="GAF-like_dom_sf"/>
</dbReference>
<dbReference type="GO" id="GO:0020037">
    <property type="term" value="F:heme binding"/>
    <property type="evidence" value="ECO:0007669"/>
    <property type="project" value="UniProtKB-ARBA"/>
</dbReference>
<dbReference type="Gene3D" id="3.30.450.40">
    <property type="match status" value="2"/>
</dbReference>
<evidence type="ECO:0000256" key="3">
    <source>
        <dbReference type="ARBA" id="ARBA00022490"/>
    </source>
</evidence>
<dbReference type="SUPFAM" id="SSF55874">
    <property type="entry name" value="ATPase domain of HSP90 chaperone/DNA topoisomerase II/histidine kinase"/>
    <property type="match status" value="1"/>
</dbReference>
<evidence type="ECO:0000256" key="2">
    <source>
        <dbReference type="ARBA" id="ARBA00001971"/>
    </source>
</evidence>
<keyword evidence="10" id="KW-0902">Two-component regulatory system</keyword>
<dbReference type="SMART" id="SM00065">
    <property type="entry name" value="GAF"/>
    <property type="match status" value="2"/>
</dbReference>
<keyword evidence="4" id="KW-0597">Phosphoprotein</keyword>
<dbReference type="InterPro" id="IPR011712">
    <property type="entry name" value="Sig_transdc_His_kin_sub3_dim/P"/>
</dbReference>
<keyword evidence="3" id="KW-0963">Cytoplasm</keyword>
<dbReference type="InterPro" id="IPR036890">
    <property type="entry name" value="HATPase_C_sf"/>
</dbReference>
<sequence length="518" mass="54688">MTELTPHLSSTVLDTLRALVRTATRLVDARYGALGVRGHGDRLVEFIFQGVDDLTPAHIGRAPRGQGVLGLLLAHPRPIRLDDLSEHSASVGFPPGHPPMGSFLGVPVRVGEEIFGNLYLTEKAGGQPFTDDDEAVVLALAAAAGIAIENARLYESARTRQAWIEATRDIATEFLAGTAPDLVLAQVVARARALTGSQQALLAVVAPATPPDEATELVVAQWFGPGPGPERVRIAGTVTGTAFTQRAPVQVPEAAAEDLGAAVGPAGPALVLPLQTADLALGVLIIARPPGAPPYPGDLIELTAAFTDQAALAMQLAETQRRMRELDVLADRDRIARDLHDHVVQRLFAVGLGLRATAARTQDPEVRQRLSAEMDGLQEVVQEIRTSIFDLHGGDPLRRRLEDAIRQQTADGAFRTSVRFVGPLSVVGDALADHAEAVVRESVSNAVRHSGGNRLAVEITVGDELTVLVEDNGAGMPAEVTSSGLANLAQRASMSDGRCTVGRTESGGTRVHWSAPLA</sequence>
<evidence type="ECO:0000256" key="7">
    <source>
        <dbReference type="ARBA" id="ARBA00022777"/>
    </source>
</evidence>
<keyword evidence="6" id="KW-0479">Metal-binding</keyword>
<dbReference type="GO" id="GO:0005524">
    <property type="term" value="F:ATP binding"/>
    <property type="evidence" value="ECO:0007669"/>
    <property type="project" value="UniProtKB-ARBA"/>
</dbReference>
<dbReference type="GO" id="GO:0070026">
    <property type="term" value="F:nitric oxide binding"/>
    <property type="evidence" value="ECO:0007669"/>
    <property type="project" value="UniProtKB-ARBA"/>
</dbReference>
<comment type="cofactor">
    <cofactor evidence="2">
        <name>heme</name>
        <dbReference type="ChEBI" id="CHEBI:30413"/>
    </cofactor>
</comment>
<evidence type="ECO:0000256" key="4">
    <source>
        <dbReference type="ARBA" id="ARBA00022553"/>
    </source>
</evidence>
<dbReference type="Proteomes" id="UP000540698">
    <property type="component" value="Unassembled WGS sequence"/>
</dbReference>
<dbReference type="FunFam" id="3.30.450.40:FF:000052">
    <property type="entry name" value="Oxygen sensor histidine kinase response regulator DevS/DosS"/>
    <property type="match status" value="1"/>
</dbReference>
<dbReference type="InterPro" id="IPR003594">
    <property type="entry name" value="HATPase_dom"/>
</dbReference>
<dbReference type="GO" id="GO:0070483">
    <property type="term" value="P:detection of hypoxia"/>
    <property type="evidence" value="ECO:0007669"/>
    <property type="project" value="UniProtKB-ARBA"/>
</dbReference>
<feature type="domain" description="GAF" evidence="11">
    <location>
        <begin position="11"/>
        <end position="158"/>
    </location>
</feature>
<gene>
    <name evidence="13" type="ORF">HGB38_28110</name>
</gene>
<dbReference type="Pfam" id="PF02518">
    <property type="entry name" value="HATPase_c"/>
    <property type="match status" value="1"/>
</dbReference>
<keyword evidence="9" id="KW-0408">Iron</keyword>
<feature type="domain" description="GAF" evidence="11">
    <location>
        <begin position="179"/>
        <end position="324"/>
    </location>
</feature>
<comment type="caution">
    <text evidence="13">The sequence shown here is derived from an EMBL/GenBank/DDBJ whole genome shotgun (WGS) entry which is preliminary data.</text>
</comment>
<evidence type="ECO:0000256" key="8">
    <source>
        <dbReference type="ARBA" id="ARBA00022842"/>
    </source>
</evidence>
<name>A0A7X6L927_9NOCA</name>
<dbReference type="CDD" id="cd16917">
    <property type="entry name" value="HATPase_UhpB-NarQ-NarX-like"/>
    <property type="match status" value="1"/>
</dbReference>
<dbReference type="Pfam" id="PF07730">
    <property type="entry name" value="HisKA_3"/>
    <property type="match status" value="1"/>
</dbReference>
<feature type="domain" description="Histidine kinase/HSP90-like ATPase" evidence="12">
    <location>
        <begin position="430"/>
        <end position="518"/>
    </location>
</feature>
<accession>A0A7X6L927</accession>